<dbReference type="PANTHER" id="PTHR34220:SF7">
    <property type="entry name" value="SENSOR HISTIDINE KINASE YPDA"/>
    <property type="match status" value="1"/>
</dbReference>
<dbReference type="Gene3D" id="3.30.565.10">
    <property type="entry name" value="Histidine kinase-like ATPase, C-terminal domain"/>
    <property type="match status" value="1"/>
</dbReference>
<sequence length="361" mass="42000">MYINDKLDELLNAETIRRYSITYKHHVVFWVIYFAINTLRWGSVHDDFALSLKTNLIGFPIHIALAYFNIYFLMPKYVYTRKYVLYAFLMVACLFIMLLVKFNLTYYLIDTNVMPEGPGETDSITFNYAMTTMIGELYVVAFATAIKVTVDWLREHSKLHELEKRQLTTELKFLRSQVSPHFFFNTLNNVYSLTLEKSNKAPEVILKLSELMRYLLYATRKRKQDLKSEIDCIQNYIDLERIRFDDSLQIDIGISGDMENKTIAPMLLVPLIENCFKHGATKSIGEIHIAIDINVTDDYMYFNVSNTVPKKEVEGKVATRGGGIGLSNVKKRLELGYTPEDYELSIFEKDNMFHVNLKLKV</sequence>
<proteinExistence type="predicted"/>
<gene>
    <name evidence="3" type="ORF">SAMN06265377_1139</name>
</gene>
<evidence type="ECO:0000259" key="2">
    <source>
        <dbReference type="Pfam" id="PF06580"/>
    </source>
</evidence>
<keyword evidence="3" id="KW-0808">Transferase</keyword>
<evidence type="ECO:0000256" key="1">
    <source>
        <dbReference type="SAM" id="Phobius"/>
    </source>
</evidence>
<accession>A0A285ME78</accession>
<feature type="domain" description="Signal transduction histidine kinase internal region" evidence="2">
    <location>
        <begin position="169"/>
        <end position="248"/>
    </location>
</feature>
<feature type="transmembrane region" description="Helical" evidence="1">
    <location>
        <begin position="86"/>
        <end position="109"/>
    </location>
</feature>
<evidence type="ECO:0000313" key="3">
    <source>
        <dbReference type="EMBL" id="SNY95470.1"/>
    </source>
</evidence>
<feature type="transmembrane region" description="Helical" evidence="1">
    <location>
        <begin position="27"/>
        <end position="44"/>
    </location>
</feature>
<keyword evidence="1" id="KW-0472">Membrane</keyword>
<dbReference type="GO" id="GO:0016020">
    <property type="term" value="C:membrane"/>
    <property type="evidence" value="ECO:0007669"/>
    <property type="project" value="InterPro"/>
</dbReference>
<name>A0A285ME78_9FLAO</name>
<dbReference type="PANTHER" id="PTHR34220">
    <property type="entry name" value="SENSOR HISTIDINE KINASE YPDA"/>
    <property type="match status" value="1"/>
</dbReference>
<feature type="transmembrane region" description="Helical" evidence="1">
    <location>
        <begin position="56"/>
        <end position="74"/>
    </location>
</feature>
<reference evidence="4" key="1">
    <citation type="submission" date="2017-09" db="EMBL/GenBank/DDBJ databases">
        <authorList>
            <person name="Varghese N."/>
            <person name="Submissions S."/>
        </authorList>
    </citation>
    <scope>NUCLEOTIDE SEQUENCE [LARGE SCALE GENOMIC DNA]</scope>
    <source>
        <strain evidence="4">DSM 25885</strain>
    </source>
</reference>
<keyword evidence="1" id="KW-0812">Transmembrane</keyword>
<protein>
    <submittedName>
        <fullName evidence="3">Histidine kinase</fullName>
    </submittedName>
</protein>
<dbReference type="EMBL" id="OBEH01000001">
    <property type="protein sequence ID" value="SNY95470.1"/>
    <property type="molecule type" value="Genomic_DNA"/>
</dbReference>
<dbReference type="InterPro" id="IPR010559">
    <property type="entry name" value="Sig_transdc_His_kin_internal"/>
</dbReference>
<keyword evidence="3" id="KW-0418">Kinase</keyword>
<dbReference type="Proteomes" id="UP000219048">
    <property type="component" value="Unassembled WGS sequence"/>
</dbReference>
<dbReference type="GO" id="GO:0000155">
    <property type="term" value="F:phosphorelay sensor kinase activity"/>
    <property type="evidence" value="ECO:0007669"/>
    <property type="project" value="InterPro"/>
</dbReference>
<keyword evidence="1" id="KW-1133">Transmembrane helix</keyword>
<organism evidence="3 4">
    <name type="scientific">Flagellimonas pacifica</name>
    <dbReference type="NCBI Taxonomy" id="1247520"/>
    <lineage>
        <taxon>Bacteria</taxon>
        <taxon>Pseudomonadati</taxon>
        <taxon>Bacteroidota</taxon>
        <taxon>Flavobacteriia</taxon>
        <taxon>Flavobacteriales</taxon>
        <taxon>Flavobacteriaceae</taxon>
        <taxon>Flagellimonas</taxon>
    </lineage>
</organism>
<dbReference type="SUPFAM" id="SSF55874">
    <property type="entry name" value="ATPase domain of HSP90 chaperone/DNA topoisomerase II/histidine kinase"/>
    <property type="match status" value="1"/>
</dbReference>
<dbReference type="InterPro" id="IPR036890">
    <property type="entry name" value="HATPase_C_sf"/>
</dbReference>
<dbReference type="OrthoDB" id="9809908at2"/>
<keyword evidence="4" id="KW-1185">Reference proteome</keyword>
<dbReference type="Pfam" id="PF06580">
    <property type="entry name" value="His_kinase"/>
    <property type="match status" value="1"/>
</dbReference>
<dbReference type="InterPro" id="IPR050640">
    <property type="entry name" value="Bact_2-comp_sensor_kinase"/>
</dbReference>
<dbReference type="AlphaFoldDB" id="A0A285ME78"/>
<feature type="transmembrane region" description="Helical" evidence="1">
    <location>
        <begin position="129"/>
        <end position="150"/>
    </location>
</feature>
<evidence type="ECO:0000313" key="4">
    <source>
        <dbReference type="Proteomes" id="UP000219048"/>
    </source>
</evidence>